<dbReference type="Pfam" id="PF24732">
    <property type="entry name" value="ParE_like"/>
    <property type="match status" value="1"/>
</dbReference>
<evidence type="ECO:0000313" key="2">
    <source>
        <dbReference type="EMBL" id="OGF74525.1"/>
    </source>
</evidence>
<accession>A0A1F5WFZ3</accession>
<comment type="caution">
    <text evidence="2">The sequence shown here is derived from an EMBL/GenBank/DDBJ whole genome shotgun (WGS) entry which is preliminary data.</text>
</comment>
<feature type="domain" description="ParE-like toxin" evidence="1">
    <location>
        <begin position="19"/>
        <end position="85"/>
    </location>
</feature>
<proteinExistence type="predicted"/>
<protein>
    <recommendedName>
        <fullName evidence="1">ParE-like toxin domain-containing protein</fullName>
    </recommendedName>
</protein>
<gene>
    <name evidence="2" type="ORF">A3J56_01135</name>
</gene>
<dbReference type="InterPro" id="IPR056925">
    <property type="entry name" value="ParE-like"/>
</dbReference>
<dbReference type="AlphaFoldDB" id="A0A1F5WFZ3"/>
<organism evidence="2 3">
    <name type="scientific">Candidatus Giovannonibacteria bacterium RIFCSPHIGHO2_02_FULL_46_20</name>
    <dbReference type="NCBI Taxonomy" id="1798338"/>
    <lineage>
        <taxon>Bacteria</taxon>
        <taxon>Candidatus Giovannoniibacteriota</taxon>
    </lineage>
</organism>
<dbReference type="InterPro" id="IPR035093">
    <property type="entry name" value="RelE/ParE_toxin_dom_sf"/>
</dbReference>
<dbReference type="SUPFAM" id="SSF143011">
    <property type="entry name" value="RelE-like"/>
    <property type="match status" value="1"/>
</dbReference>
<evidence type="ECO:0000313" key="3">
    <source>
        <dbReference type="Proteomes" id="UP000178406"/>
    </source>
</evidence>
<dbReference type="STRING" id="1798338.A3J56_01135"/>
<dbReference type="EMBL" id="MFHQ01000017">
    <property type="protein sequence ID" value="OGF74525.1"/>
    <property type="molecule type" value="Genomic_DNA"/>
</dbReference>
<reference evidence="2 3" key="1">
    <citation type="journal article" date="2016" name="Nat. Commun.">
        <title>Thousands of microbial genomes shed light on interconnected biogeochemical processes in an aquifer system.</title>
        <authorList>
            <person name="Anantharaman K."/>
            <person name="Brown C.T."/>
            <person name="Hug L.A."/>
            <person name="Sharon I."/>
            <person name="Castelle C.J."/>
            <person name="Probst A.J."/>
            <person name="Thomas B.C."/>
            <person name="Singh A."/>
            <person name="Wilkins M.J."/>
            <person name="Karaoz U."/>
            <person name="Brodie E.L."/>
            <person name="Williams K.H."/>
            <person name="Hubbard S.S."/>
            <person name="Banfield J.F."/>
        </authorList>
    </citation>
    <scope>NUCLEOTIDE SEQUENCE [LARGE SCALE GENOMIC DNA]</scope>
</reference>
<name>A0A1F5WFZ3_9BACT</name>
<sequence>MNVAYTSVFVRQLKSLDSDLQSEALEQIELFKNQENHKRLRVHKLHGRLKDRWSFSVNYRVRIVFRYHTKNEAILLAIGTHEVYNT</sequence>
<dbReference type="Proteomes" id="UP000178406">
    <property type="component" value="Unassembled WGS sequence"/>
</dbReference>
<dbReference type="Gene3D" id="3.30.2310.20">
    <property type="entry name" value="RelE-like"/>
    <property type="match status" value="1"/>
</dbReference>
<evidence type="ECO:0000259" key="1">
    <source>
        <dbReference type="Pfam" id="PF24732"/>
    </source>
</evidence>